<dbReference type="InterPro" id="IPR003135">
    <property type="entry name" value="ATP-grasp_carboxylate-amine"/>
</dbReference>
<keyword evidence="6" id="KW-1185">Reference proteome</keyword>
<dbReference type="InterPro" id="IPR011761">
    <property type="entry name" value="ATP-grasp"/>
</dbReference>
<dbReference type="Proteomes" id="UP000559182">
    <property type="component" value="Unassembled WGS sequence"/>
</dbReference>
<name>A0A839NBJ5_9MICO</name>
<dbReference type="PANTHER" id="PTHR37018:SF1">
    <property type="entry name" value="CULTURE SPECIFIC PROTEIN, PUTATIVE (AFU_ORTHOLOGUE AFUA_2G00130)-RELATED"/>
    <property type="match status" value="1"/>
</dbReference>
<dbReference type="SUPFAM" id="SSF56059">
    <property type="entry name" value="Glutathione synthetase ATP-binding domain-like"/>
    <property type="match status" value="1"/>
</dbReference>
<evidence type="ECO:0000313" key="5">
    <source>
        <dbReference type="EMBL" id="MBB2893344.1"/>
    </source>
</evidence>
<dbReference type="Gene3D" id="3.30.470.20">
    <property type="entry name" value="ATP-grasp fold, B domain"/>
    <property type="match status" value="1"/>
</dbReference>
<dbReference type="EMBL" id="JACHVQ010000002">
    <property type="protein sequence ID" value="MBB2893344.1"/>
    <property type="molecule type" value="Genomic_DNA"/>
</dbReference>
<accession>A0A839NBJ5</accession>
<dbReference type="InterPro" id="IPR053269">
    <property type="entry name" value="Asp-Met_ligase"/>
</dbReference>
<evidence type="ECO:0000256" key="1">
    <source>
        <dbReference type="ARBA" id="ARBA00022741"/>
    </source>
</evidence>
<sequence length="441" mass="47293">MSFVSELKEALVGDPDARFVFLGNFEVERLWAVGSPQLPGAAVSFAASTVNRMEELGLLLADTHDVVVLKSEVDEEYRRYLQSVGVRLPRTLVVDANHPEATVTQDAVASPRLLSALRQLNDGNTYLCPLGTSEVEMTLSELSGLPLSGPPANICRAVNSKVYSRRLCEELSLPVVPGGVAQSIGELGELIAHHRPDGGTCTVKEPLGVSGRGQVVIRSERQAASLLRMLAKKAGALEFVVESWIPDAIDINYQVLISRHGEISIQAIKEAVVVDGVHRGHRFPAQLSERQRSELLLAGMAIGRRLFADGYFGIAGIDALVSSTGTVFPCLEINARFNMSTYQNNLFGESSGRVGRAVQFGILVDQPVRFSALRDALSDTLAEGLDGHGILVTNFATVNAAVVSGKSGKGRLYGVITGSSEQEVASIQDRSEKALSEWSAA</sequence>
<protein>
    <recommendedName>
        <fullName evidence="4">ATP-grasp domain-containing protein</fullName>
    </recommendedName>
</protein>
<comment type="caution">
    <text evidence="5">The sequence shown here is derived from an EMBL/GenBank/DDBJ whole genome shotgun (WGS) entry which is preliminary data.</text>
</comment>
<evidence type="ECO:0000256" key="3">
    <source>
        <dbReference type="PROSITE-ProRule" id="PRU00409"/>
    </source>
</evidence>
<gene>
    <name evidence="5" type="ORF">FHU39_003362</name>
</gene>
<dbReference type="AlphaFoldDB" id="A0A839NBJ5"/>
<dbReference type="RefSeq" id="WP_183321670.1">
    <property type="nucleotide sequence ID" value="NZ_JACHVQ010000002.1"/>
</dbReference>
<organism evidence="5 6">
    <name type="scientific">Flexivirga oryzae</name>
    <dbReference type="NCBI Taxonomy" id="1794944"/>
    <lineage>
        <taxon>Bacteria</taxon>
        <taxon>Bacillati</taxon>
        <taxon>Actinomycetota</taxon>
        <taxon>Actinomycetes</taxon>
        <taxon>Micrococcales</taxon>
        <taxon>Dermacoccaceae</taxon>
        <taxon>Flexivirga</taxon>
    </lineage>
</organism>
<keyword evidence="1 3" id="KW-0547">Nucleotide-binding</keyword>
<dbReference type="InterPro" id="IPR040754">
    <property type="entry name" value="PreAtp-grasp"/>
</dbReference>
<proteinExistence type="predicted"/>
<dbReference type="PANTHER" id="PTHR37018">
    <property type="entry name" value="CULTURE SPECIFIC PROTEIN, PUTATIVE (AFU_ORTHOLOGUE AFUA_2G00130)-RELATED"/>
    <property type="match status" value="1"/>
</dbReference>
<dbReference type="GO" id="GO:0046872">
    <property type="term" value="F:metal ion binding"/>
    <property type="evidence" value="ECO:0007669"/>
    <property type="project" value="InterPro"/>
</dbReference>
<evidence type="ECO:0000259" key="4">
    <source>
        <dbReference type="PROSITE" id="PS50975"/>
    </source>
</evidence>
<dbReference type="Pfam" id="PF02222">
    <property type="entry name" value="ATP-grasp"/>
    <property type="match status" value="1"/>
</dbReference>
<keyword evidence="2 3" id="KW-0067">ATP-binding</keyword>
<feature type="domain" description="ATP-grasp" evidence="4">
    <location>
        <begin position="165"/>
        <end position="364"/>
    </location>
</feature>
<evidence type="ECO:0000256" key="2">
    <source>
        <dbReference type="ARBA" id="ARBA00022840"/>
    </source>
</evidence>
<dbReference type="Pfam" id="PF18604">
    <property type="entry name" value="PreAtp-grasp"/>
    <property type="match status" value="1"/>
</dbReference>
<reference evidence="5 6" key="1">
    <citation type="submission" date="2020-08" db="EMBL/GenBank/DDBJ databases">
        <title>Sequencing the genomes of 1000 actinobacteria strains.</title>
        <authorList>
            <person name="Klenk H.-P."/>
        </authorList>
    </citation>
    <scope>NUCLEOTIDE SEQUENCE [LARGE SCALE GENOMIC DNA]</scope>
    <source>
        <strain evidence="5 6">DSM 105369</strain>
    </source>
</reference>
<dbReference type="PROSITE" id="PS50975">
    <property type="entry name" value="ATP_GRASP"/>
    <property type="match status" value="1"/>
</dbReference>
<dbReference type="GO" id="GO:0005524">
    <property type="term" value="F:ATP binding"/>
    <property type="evidence" value="ECO:0007669"/>
    <property type="project" value="UniProtKB-UniRule"/>
</dbReference>
<evidence type="ECO:0000313" key="6">
    <source>
        <dbReference type="Proteomes" id="UP000559182"/>
    </source>
</evidence>